<dbReference type="EMBL" id="QRZC01000023">
    <property type="protein sequence ID" value="RGV39882.1"/>
    <property type="molecule type" value="Genomic_DNA"/>
</dbReference>
<dbReference type="Pfam" id="PF13595">
    <property type="entry name" value="DUF4138"/>
    <property type="match status" value="1"/>
</dbReference>
<dbReference type="AlphaFoldDB" id="A0A412XAL7"/>
<dbReference type="RefSeq" id="WP_025834068.1">
    <property type="nucleotide sequence ID" value="NZ_QRZC01000023.1"/>
</dbReference>
<evidence type="ECO:0000313" key="2">
    <source>
        <dbReference type="EMBL" id="RGV39882.1"/>
    </source>
</evidence>
<dbReference type="Proteomes" id="UP000285343">
    <property type="component" value="Unassembled WGS sequence"/>
</dbReference>
<name>A0A412XAL7_BACUN</name>
<feature type="signal peptide" evidence="1">
    <location>
        <begin position="1"/>
        <end position="19"/>
    </location>
</feature>
<dbReference type="NCBIfam" id="TIGR03780">
    <property type="entry name" value="Bac_Flav_CT_N"/>
    <property type="match status" value="1"/>
</dbReference>
<sequence>MKKIFVMLALALGVTSAFAQNESDTVSAEKNNVTLAKDVYPQQEDGDLYHGLTRKLTFDRMVPPYGLEVTYDKTTHIIFPSAVRYVDLGSPNLVAGKADGAENVIRVKAVVKNFRDETNMSVITESGSFYTFNVKYADEPLLLNVEMKDFIHDGSKVNRPNNALDIYLEELGCESPKLVQLINKSIHKENRRHVKHIGSKAFGIQYLLRGIYTHNGLLYFHTQIRNSSNVPFEVDFVTFKIMDKKVMKRTAIQEQVIFPLRAYNYATVVAGNKEERTVFTLDKFTIPADKVLVVELNEKSGGRHQSFTVENEDIVRARVINELKVK</sequence>
<evidence type="ECO:0000256" key="1">
    <source>
        <dbReference type="SAM" id="SignalP"/>
    </source>
</evidence>
<feature type="chain" id="PRO_5019587217" evidence="1">
    <location>
        <begin position="20"/>
        <end position="326"/>
    </location>
</feature>
<reference evidence="2 3" key="1">
    <citation type="submission" date="2018-08" db="EMBL/GenBank/DDBJ databases">
        <title>A genome reference for cultivated species of the human gut microbiota.</title>
        <authorList>
            <person name="Zou Y."/>
            <person name="Xue W."/>
            <person name="Luo G."/>
        </authorList>
    </citation>
    <scope>NUCLEOTIDE SEQUENCE [LARGE SCALE GENOMIC DNA]</scope>
    <source>
        <strain evidence="2 3">AF14-42</strain>
    </source>
</reference>
<accession>A0A412XAL7</accession>
<organism evidence="2 3">
    <name type="scientific">Bacteroides uniformis</name>
    <dbReference type="NCBI Taxonomy" id="820"/>
    <lineage>
        <taxon>Bacteria</taxon>
        <taxon>Pseudomonadati</taxon>
        <taxon>Bacteroidota</taxon>
        <taxon>Bacteroidia</taxon>
        <taxon>Bacteroidales</taxon>
        <taxon>Bacteroidaceae</taxon>
        <taxon>Bacteroides</taxon>
    </lineage>
</organism>
<comment type="caution">
    <text evidence="2">The sequence shown here is derived from an EMBL/GenBank/DDBJ whole genome shotgun (WGS) entry which is preliminary data.</text>
</comment>
<gene>
    <name evidence="2" type="primary">traN</name>
    <name evidence="2" type="ORF">DWW14_15660</name>
</gene>
<proteinExistence type="predicted"/>
<keyword evidence="1" id="KW-0732">Signal</keyword>
<protein>
    <submittedName>
        <fullName evidence="2">Conjugative transposon protein TraN</fullName>
    </submittedName>
</protein>
<evidence type="ECO:0000313" key="3">
    <source>
        <dbReference type="Proteomes" id="UP000285343"/>
    </source>
</evidence>
<dbReference type="InterPro" id="IPR022298">
    <property type="entry name" value="Conjug_transposon_TraN"/>
</dbReference>